<evidence type="ECO:0000256" key="1">
    <source>
        <dbReference type="SAM" id="MobiDB-lite"/>
    </source>
</evidence>
<dbReference type="EMBL" id="LGAA01000014">
    <property type="protein sequence ID" value="KPD03241.1"/>
    <property type="molecule type" value="Genomic_DNA"/>
</dbReference>
<organism evidence="2 3">
    <name type="scientific">Moellerella wisconsensis ATCC 35017</name>
    <dbReference type="NCBI Taxonomy" id="1354267"/>
    <lineage>
        <taxon>Bacteria</taxon>
        <taxon>Pseudomonadati</taxon>
        <taxon>Pseudomonadota</taxon>
        <taxon>Gammaproteobacteria</taxon>
        <taxon>Enterobacterales</taxon>
        <taxon>Morganellaceae</taxon>
        <taxon>Moellerella</taxon>
    </lineage>
</organism>
<reference evidence="2 3" key="1">
    <citation type="submission" date="2015-07" db="EMBL/GenBank/DDBJ databases">
        <title>ATOL: Assembling a taxonomically balanced genome-scale reconstruction of the evolutionary history of the Enterobacteriaceae.</title>
        <authorList>
            <person name="Plunkett G.III."/>
            <person name="Neeno-Eckwall E.C."/>
            <person name="Glasner J.D."/>
            <person name="Perna N.T."/>
        </authorList>
    </citation>
    <scope>NUCLEOTIDE SEQUENCE [LARGE SCALE GENOMIC DNA]</scope>
    <source>
        <strain evidence="2 3">ATCC 35017</strain>
    </source>
</reference>
<sequence length="177" mass="19790">MRDSHPQPLSDVLDDSLSKNTSDAKGSLQAIQRTAKAILQLNRTVKSLLPAEMKPMCRVANYRNHILIIEVANASWLNRMNYEKPNIVSALRSTILPSLSSIDIRINPVLMTKKGQNSSTNHQLVEPEQKSNPRRISAKTAEQLLVLAERSPKKLKEKFERLAALAGESTNAANRKR</sequence>
<feature type="region of interest" description="Disordered" evidence="1">
    <location>
        <begin position="114"/>
        <end position="137"/>
    </location>
</feature>
<feature type="compositionally biased region" description="Polar residues" evidence="1">
    <location>
        <begin position="114"/>
        <end position="123"/>
    </location>
</feature>
<evidence type="ECO:0000313" key="2">
    <source>
        <dbReference type="EMBL" id="KPD03241.1"/>
    </source>
</evidence>
<accession>A0A0N0IB23</accession>
<evidence type="ECO:0000313" key="3">
    <source>
        <dbReference type="Proteomes" id="UP000053226"/>
    </source>
</evidence>
<dbReference type="InterPro" id="IPR007922">
    <property type="entry name" value="DciA-like"/>
</dbReference>
<dbReference type="Proteomes" id="UP000053226">
    <property type="component" value="Unassembled WGS sequence"/>
</dbReference>
<keyword evidence="3" id="KW-1185">Reference proteome</keyword>
<name>A0A0N0IB23_9GAMM</name>
<evidence type="ECO:0008006" key="4">
    <source>
        <dbReference type="Google" id="ProtNLM"/>
    </source>
</evidence>
<dbReference type="OrthoDB" id="5767011at2"/>
<protein>
    <recommendedName>
        <fullName evidence="4">DUF721 domain-containing protein</fullName>
    </recommendedName>
</protein>
<gene>
    <name evidence="2" type="ORF">M992_1374</name>
</gene>
<dbReference type="Pfam" id="PF05258">
    <property type="entry name" value="DciA"/>
    <property type="match status" value="1"/>
</dbReference>
<dbReference type="RefSeq" id="WP_053907875.1">
    <property type="nucleotide sequence ID" value="NZ_CAWMUS010000014.1"/>
</dbReference>
<comment type="caution">
    <text evidence="2">The sequence shown here is derived from an EMBL/GenBank/DDBJ whole genome shotgun (WGS) entry which is preliminary data.</text>
</comment>
<proteinExistence type="predicted"/>
<dbReference type="AlphaFoldDB" id="A0A0N0IB23"/>